<dbReference type="NCBIfam" id="TIGR01599">
    <property type="entry name" value="PYST-A"/>
    <property type="match status" value="1"/>
</dbReference>
<dbReference type="SUPFAM" id="SSF55961">
    <property type="entry name" value="Bet v1-like"/>
    <property type="match status" value="1"/>
</dbReference>
<evidence type="ECO:0000313" key="2">
    <source>
        <dbReference type="EMBL" id="CAD2102608.1"/>
    </source>
</evidence>
<accession>A0A6V7SSQ8</accession>
<dbReference type="InterPro" id="IPR006486">
    <property type="entry name" value="PYST_A"/>
</dbReference>
<evidence type="ECO:0000313" key="3">
    <source>
        <dbReference type="Proteomes" id="UP000515550"/>
    </source>
</evidence>
<evidence type="ECO:0000256" key="1">
    <source>
        <dbReference type="SAM" id="MobiDB-lite"/>
    </source>
</evidence>
<dbReference type="VEuPathDB" id="PlasmoDB:PVBDA_1307170"/>
<gene>
    <name evidence="2" type="ORF">PVBDA_1307170</name>
</gene>
<dbReference type="AlphaFoldDB" id="A0A6V7SSQ8"/>
<sequence length="198" mass="23193">MNEDVTKLEYYAELAKNNESGRRNSNTSTGSCEKEEEEDPINKYVIKVNFQIDDPNKYNRIINKLWDPDYLDSSNHPPKIVRVYNPSLVMIQRRYKDPMYDRQKYFYAFVKKTQVSKDKTIIAMTSANINDHNPSKKTYKNKIIENANLFTIDIDSEDDIRNGKIQKTYVNIAGYLIEKKDNHVDVTYVESIDGNNPF</sequence>
<reference evidence="2 3" key="1">
    <citation type="submission" date="2020-08" db="EMBL/GenBank/DDBJ databases">
        <authorList>
            <person name="Ramaprasad A."/>
        </authorList>
    </citation>
    <scope>NUCLEOTIDE SEQUENCE [LARGE SCALE GENOMIC DNA]</scope>
</reference>
<feature type="region of interest" description="Disordered" evidence="1">
    <location>
        <begin position="15"/>
        <end position="38"/>
    </location>
</feature>
<dbReference type="Proteomes" id="UP000515550">
    <property type="component" value="Chromosome PVBDA_13"/>
</dbReference>
<name>A0A6V7SSQ8_PLAVN</name>
<proteinExistence type="predicted"/>
<organism evidence="2 3">
    <name type="scientific">Plasmodium vinckei brucechwatti</name>
    <dbReference type="NCBI Taxonomy" id="119398"/>
    <lineage>
        <taxon>Eukaryota</taxon>
        <taxon>Sar</taxon>
        <taxon>Alveolata</taxon>
        <taxon>Apicomplexa</taxon>
        <taxon>Aconoidasida</taxon>
        <taxon>Haemosporida</taxon>
        <taxon>Plasmodiidae</taxon>
        <taxon>Plasmodium</taxon>
        <taxon>Plasmodium (Vinckeia)</taxon>
    </lineage>
</organism>
<dbReference type="EMBL" id="LR865391">
    <property type="protein sequence ID" value="CAD2102608.1"/>
    <property type="molecule type" value="Genomic_DNA"/>
</dbReference>
<protein>
    <submittedName>
        <fullName evidence="2">Fam-a protein</fullName>
    </submittedName>
</protein>